<evidence type="ECO:0000313" key="3">
    <source>
        <dbReference type="Proteomes" id="UP000183832"/>
    </source>
</evidence>
<protein>
    <submittedName>
        <fullName evidence="2">CLUMA_CG011694, isoform A</fullName>
    </submittedName>
</protein>
<keyword evidence="3" id="KW-1185">Reference proteome</keyword>
<reference evidence="2 3" key="1">
    <citation type="submission" date="2015-04" db="EMBL/GenBank/DDBJ databases">
        <authorList>
            <person name="Syromyatnikov M.Y."/>
            <person name="Popov V.N."/>
        </authorList>
    </citation>
    <scope>NUCLEOTIDE SEQUENCE [LARGE SCALE GENOMIC DNA]</scope>
</reference>
<sequence length="94" mass="11176">MRNPHKLSTLNPRNENNRERTKLKQPKFNTIIRLMPFFNVKFFHNRTQKMIYAIARVNHIISLTILHVQCHVCIFRGYSSNTCQNFGSCHQNMS</sequence>
<gene>
    <name evidence="2" type="ORF">CLUMA_CG011694</name>
</gene>
<dbReference type="EMBL" id="CVRI01000047">
    <property type="protein sequence ID" value="CRK98332.1"/>
    <property type="molecule type" value="Genomic_DNA"/>
</dbReference>
<dbReference type="AlphaFoldDB" id="A0A1J1IFL0"/>
<dbReference type="Proteomes" id="UP000183832">
    <property type="component" value="Unassembled WGS sequence"/>
</dbReference>
<evidence type="ECO:0000313" key="2">
    <source>
        <dbReference type="EMBL" id="CRK98332.1"/>
    </source>
</evidence>
<feature type="region of interest" description="Disordered" evidence="1">
    <location>
        <begin position="1"/>
        <end position="23"/>
    </location>
</feature>
<evidence type="ECO:0000256" key="1">
    <source>
        <dbReference type="SAM" id="MobiDB-lite"/>
    </source>
</evidence>
<accession>A0A1J1IFL0</accession>
<name>A0A1J1IFL0_9DIPT</name>
<proteinExistence type="predicted"/>
<feature type="compositionally biased region" description="Polar residues" evidence="1">
    <location>
        <begin position="1"/>
        <end position="14"/>
    </location>
</feature>
<organism evidence="2 3">
    <name type="scientific">Clunio marinus</name>
    <dbReference type="NCBI Taxonomy" id="568069"/>
    <lineage>
        <taxon>Eukaryota</taxon>
        <taxon>Metazoa</taxon>
        <taxon>Ecdysozoa</taxon>
        <taxon>Arthropoda</taxon>
        <taxon>Hexapoda</taxon>
        <taxon>Insecta</taxon>
        <taxon>Pterygota</taxon>
        <taxon>Neoptera</taxon>
        <taxon>Endopterygota</taxon>
        <taxon>Diptera</taxon>
        <taxon>Nematocera</taxon>
        <taxon>Chironomoidea</taxon>
        <taxon>Chironomidae</taxon>
        <taxon>Clunio</taxon>
    </lineage>
</organism>